<sequence length="143" mass="16281">MRAPYASGDRPRACRLSAEQSGGRHLKARPRCAWFCAPAADPGETDRRDRRRHPGHSGAEGRWRGDRGRAQLHDAARRQHARNHPHNQPPARHHPGRPAHARRVSAPDASLERFPIEWSHSIDQKSLQIQKLEHILVDQIEPI</sequence>
<feature type="region of interest" description="Disordered" evidence="1">
    <location>
        <begin position="1"/>
        <end position="108"/>
    </location>
</feature>
<protein>
    <submittedName>
        <fullName evidence="2">Uncharacterized protein</fullName>
    </submittedName>
</protein>
<evidence type="ECO:0000313" key="2">
    <source>
        <dbReference type="EMBL" id="VFU11069.1"/>
    </source>
</evidence>
<gene>
    <name evidence="2" type="ORF">MTUNDRAET4_4188</name>
</gene>
<dbReference type="Proteomes" id="UP000294360">
    <property type="component" value="Chromosome"/>
</dbReference>
<feature type="compositionally biased region" description="Basic and acidic residues" evidence="1">
    <location>
        <begin position="59"/>
        <end position="77"/>
    </location>
</feature>
<name>A0A4U8Z679_METTU</name>
<proteinExistence type="predicted"/>
<evidence type="ECO:0000313" key="3">
    <source>
        <dbReference type="Proteomes" id="UP000294360"/>
    </source>
</evidence>
<organism evidence="2 3">
    <name type="scientific">Methylocella tundrae</name>
    <dbReference type="NCBI Taxonomy" id="227605"/>
    <lineage>
        <taxon>Bacteria</taxon>
        <taxon>Pseudomonadati</taxon>
        <taxon>Pseudomonadota</taxon>
        <taxon>Alphaproteobacteria</taxon>
        <taxon>Hyphomicrobiales</taxon>
        <taxon>Beijerinckiaceae</taxon>
        <taxon>Methylocella</taxon>
    </lineage>
</organism>
<feature type="compositionally biased region" description="Basic residues" evidence="1">
    <location>
        <begin position="78"/>
        <end position="103"/>
    </location>
</feature>
<dbReference type="EMBL" id="LR536450">
    <property type="protein sequence ID" value="VFU11069.1"/>
    <property type="molecule type" value="Genomic_DNA"/>
</dbReference>
<dbReference type="AlphaFoldDB" id="A0A4U8Z679"/>
<dbReference type="KEGG" id="mtun:MTUNDRAET4_4188"/>
<reference evidence="2 3" key="1">
    <citation type="submission" date="2019-03" db="EMBL/GenBank/DDBJ databases">
        <authorList>
            <person name="Kox A.R. M."/>
        </authorList>
    </citation>
    <scope>NUCLEOTIDE SEQUENCE [LARGE SCALE GENOMIC DNA]</scope>
    <source>
        <strain evidence="2">MTUNDRAET4 annotated genome</strain>
    </source>
</reference>
<evidence type="ECO:0000256" key="1">
    <source>
        <dbReference type="SAM" id="MobiDB-lite"/>
    </source>
</evidence>
<accession>A0A4U8Z679</accession>